<organism evidence="1 2">
    <name type="scientific">Cladophialophora psammophila CBS 110553</name>
    <dbReference type="NCBI Taxonomy" id="1182543"/>
    <lineage>
        <taxon>Eukaryota</taxon>
        <taxon>Fungi</taxon>
        <taxon>Dikarya</taxon>
        <taxon>Ascomycota</taxon>
        <taxon>Pezizomycotina</taxon>
        <taxon>Eurotiomycetes</taxon>
        <taxon>Chaetothyriomycetidae</taxon>
        <taxon>Chaetothyriales</taxon>
        <taxon>Herpotrichiellaceae</taxon>
        <taxon>Cladophialophora</taxon>
    </lineage>
</organism>
<keyword evidence="2" id="KW-1185">Reference proteome</keyword>
<comment type="caution">
    <text evidence="1">The sequence shown here is derived from an EMBL/GenBank/DDBJ whole genome shotgun (WGS) entry which is preliminary data.</text>
</comment>
<dbReference type="GeneID" id="19190988"/>
<name>W9XIL9_9EURO</name>
<dbReference type="OrthoDB" id="4161651at2759"/>
<dbReference type="EMBL" id="AMGX01000009">
    <property type="protein sequence ID" value="EXJ70209.1"/>
    <property type="molecule type" value="Genomic_DNA"/>
</dbReference>
<dbReference type="Proteomes" id="UP000019471">
    <property type="component" value="Unassembled WGS sequence"/>
</dbReference>
<dbReference type="AlphaFoldDB" id="W9XIL9"/>
<dbReference type="HOGENOM" id="CLU_017044_0_0_1"/>
<dbReference type="STRING" id="1182543.W9XIL9"/>
<evidence type="ECO:0000313" key="2">
    <source>
        <dbReference type="Proteomes" id="UP000019471"/>
    </source>
</evidence>
<evidence type="ECO:0000313" key="1">
    <source>
        <dbReference type="EMBL" id="EXJ70209.1"/>
    </source>
</evidence>
<protein>
    <recommendedName>
        <fullName evidence="3">Heterokaryon incompatibility domain-containing protein</fullName>
    </recommendedName>
</protein>
<dbReference type="RefSeq" id="XP_007745061.1">
    <property type="nucleotide sequence ID" value="XM_007746871.1"/>
</dbReference>
<gene>
    <name evidence="1" type="ORF">A1O5_06277</name>
</gene>
<proteinExistence type="predicted"/>
<evidence type="ECO:0008006" key="3">
    <source>
        <dbReference type="Google" id="ProtNLM"/>
    </source>
</evidence>
<reference evidence="1 2" key="1">
    <citation type="submission" date="2013-03" db="EMBL/GenBank/DDBJ databases">
        <title>The Genome Sequence of Cladophialophora psammophila CBS 110553.</title>
        <authorList>
            <consortium name="The Broad Institute Genomics Platform"/>
            <person name="Cuomo C."/>
            <person name="de Hoog S."/>
            <person name="Gorbushina A."/>
            <person name="Walker B."/>
            <person name="Young S.K."/>
            <person name="Zeng Q."/>
            <person name="Gargeya S."/>
            <person name="Fitzgerald M."/>
            <person name="Haas B."/>
            <person name="Abouelleil A."/>
            <person name="Allen A.W."/>
            <person name="Alvarado L."/>
            <person name="Arachchi H.M."/>
            <person name="Berlin A.M."/>
            <person name="Chapman S.B."/>
            <person name="Gainer-Dewar J."/>
            <person name="Goldberg J."/>
            <person name="Griggs A."/>
            <person name="Gujja S."/>
            <person name="Hansen M."/>
            <person name="Howarth C."/>
            <person name="Imamovic A."/>
            <person name="Ireland A."/>
            <person name="Larimer J."/>
            <person name="McCowan C."/>
            <person name="Murphy C."/>
            <person name="Pearson M."/>
            <person name="Poon T.W."/>
            <person name="Priest M."/>
            <person name="Roberts A."/>
            <person name="Saif S."/>
            <person name="Shea T."/>
            <person name="Sisk P."/>
            <person name="Sykes S."/>
            <person name="Wortman J."/>
            <person name="Nusbaum C."/>
            <person name="Birren B."/>
        </authorList>
    </citation>
    <scope>NUCLEOTIDE SEQUENCE [LARGE SCALE GENOMIC DNA]</scope>
    <source>
        <strain evidence="1 2">CBS 110553</strain>
    </source>
</reference>
<dbReference type="PANTHER" id="PTHR39596:SF2">
    <property type="entry name" value="HET DOMAIN PROTEIN (AFU_ORTHOLOGUE AFUA_1G17550)-RELATED"/>
    <property type="match status" value="1"/>
</dbReference>
<sequence length="581" mass="65296">MLVEVCNIIFWMLNIQVEMGLSPTNYTGWGPRFLQEAITLPVVSKAEQDLSHMDICKTQIWNLIGTSERKECDLPDIVTTLEVLSSIRHPNHHHCTPAMCMVQRLSSTHLKQQCKCFQENCEQLTIVIGPLSNAVRSGTPTAWLLDGTRLTRRDEPYLALSHVWSDGTGDGTKQQGTVNRCLFKYFARIAARLKCTGIWWDTLSLPKDEDVRSEALKSMHTNYAQAECTVVHNDFLLNQEFKNSENACLALVLSPWFTRGWTALELAMSKNVKVLFKGSTSNDPDIRDLSNEILASGPATVSRAHWLATCAIKRIIRINDLTEVIAILSQRYTSWEEDRVKIASLLAGVGEPDFRGTASEITQRLIHHFGRVPYSVVLHDHPTMTEAGGFSWCPPRVDEMPIDVRRDLDLDDDEEGDLTVEPDGSVTGIWLTRPVSIIDIMEKRLQPRSKDPAVIQKIQTALESWGQCLILYQDVQLDRQALLVKTIEVSPGDGVIDCQYVGVIVDAKAEPKHDNTGIANWLDAVMPDGEKELGNRYCPFPIRLGKNFSITGGNRRKEKGDGDDDDSHAWKILNEAQKIRL</sequence>
<dbReference type="eggNOG" id="ENOG502SMNF">
    <property type="taxonomic scope" value="Eukaryota"/>
</dbReference>
<accession>W9XIL9</accession>
<dbReference type="PANTHER" id="PTHR39596">
    <property type="match status" value="1"/>
</dbReference>